<proteinExistence type="predicted"/>
<keyword evidence="1" id="KW-1133">Transmembrane helix</keyword>
<reference evidence="2" key="1">
    <citation type="submission" date="2020-01" db="EMBL/GenBank/DDBJ databases">
        <title>Insect and environment-associated Actinomycetes.</title>
        <authorList>
            <person name="Currrie C."/>
            <person name="Chevrette M."/>
            <person name="Carlson C."/>
            <person name="Stubbendieck R."/>
            <person name="Wendt-Pienkowski E."/>
        </authorList>
    </citation>
    <scope>NUCLEOTIDE SEQUENCE</scope>
    <source>
        <strain evidence="2">SID505</strain>
    </source>
</reference>
<accession>A0A6G3SJJ5</accession>
<feature type="transmembrane region" description="Helical" evidence="1">
    <location>
        <begin position="20"/>
        <end position="45"/>
    </location>
</feature>
<name>A0A6G3SJJ5_STRAQ</name>
<dbReference type="AlphaFoldDB" id="A0A6G3SJJ5"/>
<gene>
    <name evidence="2" type="ORF">G3I43_02625</name>
</gene>
<dbReference type="EMBL" id="JAAGMK010000072">
    <property type="protein sequence ID" value="NEB83091.1"/>
    <property type="molecule type" value="Genomic_DNA"/>
</dbReference>
<evidence type="ECO:0000313" key="2">
    <source>
        <dbReference type="EMBL" id="NEB83091.1"/>
    </source>
</evidence>
<keyword evidence="1" id="KW-0472">Membrane</keyword>
<protein>
    <submittedName>
        <fullName evidence="2">Uncharacterized protein</fullName>
    </submittedName>
</protein>
<comment type="caution">
    <text evidence="2">The sequence shown here is derived from an EMBL/GenBank/DDBJ whole genome shotgun (WGS) entry which is preliminary data.</text>
</comment>
<sequence length="98" mass="10810">MYAQPRAREVTASYRRWAVVLTWAVGVAAVLMAFALVMSVVFLVWADRDTRDAAYGYLALVLWVGIAAGTPVLIAGAVSVRKMRRRVRQQDRTGNAPS</sequence>
<keyword evidence="1" id="KW-0812">Transmembrane</keyword>
<organism evidence="2">
    <name type="scientific">Streptomyces anulatus</name>
    <name type="common">Streptomyces chrysomallus</name>
    <dbReference type="NCBI Taxonomy" id="1892"/>
    <lineage>
        <taxon>Bacteria</taxon>
        <taxon>Bacillati</taxon>
        <taxon>Actinomycetota</taxon>
        <taxon>Actinomycetes</taxon>
        <taxon>Kitasatosporales</taxon>
        <taxon>Streptomycetaceae</taxon>
        <taxon>Streptomyces</taxon>
    </lineage>
</organism>
<feature type="transmembrane region" description="Helical" evidence="1">
    <location>
        <begin position="57"/>
        <end position="80"/>
    </location>
</feature>
<evidence type="ECO:0000256" key="1">
    <source>
        <dbReference type="SAM" id="Phobius"/>
    </source>
</evidence>